<dbReference type="EMBL" id="CP053840">
    <property type="protein sequence ID" value="QKF67257.1"/>
    <property type="molecule type" value="Genomic_DNA"/>
</dbReference>
<evidence type="ECO:0000313" key="1">
    <source>
        <dbReference type="EMBL" id="QKF67257.1"/>
    </source>
</evidence>
<dbReference type="KEGG" id="avp:AVENP_1711"/>
<dbReference type="AlphaFoldDB" id="A0AAE7BBK6"/>
<gene>
    <name evidence="1" type="ORF">AVENP_1711</name>
</gene>
<sequence>MKKVTKLCGTKKNYIILPQDEKLTLNQIYVCNKCKRISKEKIFLCYPELKNEKDLIQ</sequence>
<accession>A0AAE7BBK6</accession>
<keyword evidence="2" id="KW-1185">Reference proteome</keyword>
<dbReference type="Proteomes" id="UP000503482">
    <property type="component" value="Chromosome"/>
</dbReference>
<name>A0AAE7BBK6_9BACT</name>
<protein>
    <submittedName>
        <fullName evidence="1">Uncharacterized protein</fullName>
    </submittedName>
</protein>
<reference evidence="1 2" key="1">
    <citation type="submission" date="2020-05" db="EMBL/GenBank/DDBJ databases">
        <title>Complete genome sequencing of Campylobacter and Arcobacter type strains.</title>
        <authorList>
            <person name="Miller W.G."/>
            <person name="Yee E."/>
        </authorList>
    </citation>
    <scope>NUCLEOTIDE SEQUENCE [LARGE SCALE GENOMIC DNA]</scope>
    <source>
        <strain evidence="1 2">LMG 26156</strain>
    </source>
</reference>
<organism evidence="1 2">
    <name type="scientific">Arcobacter venerupis</name>
    <dbReference type="NCBI Taxonomy" id="1054033"/>
    <lineage>
        <taxon>Bacteria</taxon>
        <taxon>Pseudomonadati</taxon>
        <taxon>Campylobacterota</taxon>
        <taxon>Epsilonproteobacteria</taxon>
        <taxon>Campylobacterales</taxon>
        <taxon>Arcobacteraceae</taxon>
        <taxon>Arcobacter</taxon>
    </lineage>
</organism>
<proteinExistence type="predicted"/>
<dbReference type="RefSeq" id="WP_153802231.1">
    <property type="nucleotide sequence ID" value="NZ_CP053840.1"/>
</dbReference>
<evidence type="ECO:0000313" key="2">
    <source>
        <dbReference type="Proteomes" id="UP000503482"/>
    </source>
</evidence>